<feature type="chain" id="PRO_5011641264" evidence="1">
    <location>
        <begin position="22"/>
        <end position="100"/>
    </location>
</feature>
<dbReference type="AlphaFoldDB" id="A0A1I2LJQ4"/>
<reference evidence="3" key="1">
    <citation type="submission" date="2016-10" db="EMBL/GenBank/DDBJ databases">
        <authorList>
            <person name="Varghese N."/>
            <person name="Submissions S."/>
        </authorList>
    </citation>
    <scope>NUCLEOTIDE SEQUENCE [LARGE SCALE GENOMIC DNA]</scope>
    <source>
        <strain evidence="3">CGMCC 1.10971</strain>
    </source>
</reference>
<proteinExistence type="predicted"/>
<dbReference type="EMBL" id="FOOU01000001">
    <property type="protein sequence ID" value="SFF79524.1"/>
    <property type="molecule type" value="Genomic_DNA"/>
</dbReference>
<accession>A0A1I2LJQ4</accession>
<evidence type="ECO:0000256" key="1">
    <source>
        <dbReference type="SAM" id="SignalP"/>
    </source>
</evidence>
<evidence type="ECO:0000313" key="3">
    <source>
        <dbReference type="Proteomes" id="UP000198623"/>
    </source>
</evidence>
<gene>
    <name evidence="2" type="ORF">SAMN05216175_10181</name>
</gene>
<sequence length="100" mass="9815">MKTLLTTALLSSALLASQAFAGGLSDFSAPSVEANLAVGQVASAQGFAPVGSPLSDLGVSAQAHFADAHHTIASASGHANSNTLALTGLEVPAKSTEAQL</sequence>
<keyword evidence="1" id="KW-0732">Signal</keyword>
<keyword evidence="3" id="KW-1185">Reference proteome</keyword>
<organism evidence="2 3">
    <name type="scientific">Neptunomonas qingdaonensis</name>
    <dbReference type="NCBI Taxonomy" id="1045558"/>
    <lineage>
        <taxon>Bacteria</taxon>
        <taxon>Pseudomonadati</taxon>
        <taxon>Pseudomonadota</taxon>
        <taxon>Gammaproteobacteria</taxon>
        <taxon>Oceanospirillales</taxon>
        <taxon>Oceanospirillaceae</taxon>
        <taxon>Neptunomonas</taxon>
    </lineage>
</organism>
<evidence type="ECO:0000313" key="2">
    <source>
        <dbReference type="EMBL" id="SFF79524.1"/>
    </source>
</evidence>
<dbReference type="OrthoDB" id="6124551at2"/>
<dbReference type="RefSeq" id="WP_090722998.1">
    <property type="nucleotide sequence ID" value="NZ_FOOU01000001.1"/>
</dbReference>
<dbReference type="Proteomes" id="UP000198623">
    <property type="component" value="Unassembled WGS sequence"/>
</dbReference>
<protein>
    <submittedName>
        <fullName evidence="2">Uncharacterized protein</fullName>
    </submittedName>
</protein>
<feature type="signal peptide" evidence="1">
    <location>
        <begin position="1"/>
        <end position="21"/>
    </location>
</feature>
<name>A0A1I2LJQ4_9GAMM</name>